<reference evidence="3" key="1">
    <citation type="submission" date="2016-09" db="EMBL/GenBank/DDBJ databases">
        <title>Draft genome sequence of a novel species of the family Streptococcaceae isolated from flowers.</title>
        <authorList>
            <person name="Chuah L.-O."/>
            <person name="Yap K.-P."/>
            <person name="Thong K.L."/>
            <person name="Liong M.T."/>
            <person name="Ahmad R."/>
            <person name="Rusul G."/>
        </authorList>
    </citation>
    <scope>NUCLEOTIDE SEQUENCE [LARGE SCALE GENOMIC DNA]</scope>
    <source>
        <strain evidence="3">DF1</strain>
    </source>
</reference>
<evidence type="ECO:0000313" key="2">
    <source>
        <dbReference type="EMBL" id="OFI48776.1"/>
    </source>
</evidence>
<keyword evidence="1" id="KW-1133">Transmembrane helix</keyword>
<dbReference type="EMBL" id="MKIR01000023">
    <property type="protein sequence ID" value="OFI48776.1"/>
    <property type="molecule type" value="Genomic_DNA"/>
</dbReference>
<gene>
    <name evidence="2" type="ORF">BG261_05145</name>
</gene>
<sequence>MTSRKKLIFYLLLLSSFFTILILPVYFKTFSYFTNSKPKMEVSGFKDSKYNFAIFAENKRISFNLENGKLEKVEEIKPSDKKYHFLNESFSKLDNFSFTRTFDGLRTDTYLAKIGQDLSVKLEKPENFDVSSMTTSDKYFYLAIKDYIYQYDENFKIINKVKNSSNLNSMKIIDGKLYGLAPFFEKNELIYYELIVFDESLKKIDEIKLEKLDENSTYMDMVFYKDNIYITETYNERDSSGKPNPGNKILVYNLKTAEQSSIELKYPYPNQIYIDEINENLIIQNLEYYVPEDIWTVYSLKDGKEHQIKLVKYRLPKEELSEPFFTQKDGLYYFLMTDSIVEVDGKDMKEHSYSFKDFDIKSPYALLLEN</sequence>
<keyword evidence="1" id="KW-0812">Transmembrane</keyword>
<evidence type="ECO:0008006" key="4">
    <source>
        <dbReference type="Google" id="ProtNLM"/>
    </source>
</evidence>
<keyword evidence="3" id="KW-1185">Reference proteome</keyword>
<dbReference type="OrthoDB" id="2224670at2"/>
<feature type="transmembrane region" description="Helical" evidence="1">
    <location>
        <begin position="7"/>
        <end position="27"/>
    </location>
</feature>
<accession>A0A1E8GLC6</accession>
<dbReference type="RefSeq" id="WP_070792709.1">
    <property type="nucleotide sequence ID" value="NZ_MKIR01000023.1"/>
</dbReference>
<dbReference type="AlphaFoldDB" id="A0A1E8GLC6"/>
<keyword evidence="1" id="KW-0472">Membrane</keyword>
<dbReference type="Proteomes" id="UP000178622">
    <property type="component" value="Unassembled WGS sequence"/>
</dbReference>
<evidence type="ECO:0000256" key="1">
    <source>
        <dbReference type="SAM" id="Phobius"/>
    </source>
</evidence>
<proteinExistence type="predicted"/>
<organism evidence="2 3">
    <name type="scientific">Floricoccus tropicus</name>
    <dbReference type="NCBI Taxonomy" id="1859473"/>
    <lineage>
        <taxon>Bacteria</taxon>
        <taxon>Bacillati</taxon>
        <taxon>Bacillota</taxon>
        <taxon>Bacilli</taxon>
        <taxon>Lactobacillales</taxon>
        <taxon>Streptococcaceae</taxon>
        <taxon>Floricoccus</taxon>
    </lineage>
</organism>
<name>A0A1E8GLC6_9LACT</name>
<evidence type="ECO:0000313" key="3">
    <source>
        <dbReference type="Proteomes" id="UP000178622"/>
    </source>
</evidence>
<comment type="caution">
    <text evidence="2">The sequence shown here is derived from an EMBL/GenBank/DDBJ whole genome shotgun (WGS) entry which is preliminary data.</text>
</comment>
<protein>
    <recommendedName>
        <fullName evidence="4">DUF5050 domain-containing protein</fullName>
    </recommendedName>
</protein>